<gene>
    <name evidence="3" type="ORF">XarjCFBP7645_15960</name>
</gene>
<dbReference type="AlphaFoldDB" id="A0A2S7AA72"/>
<dbReference type="InterPro" id="IPR012341">
    <property type="entry name" value="6hp_glycosidase-like_sf"/>
</dbReference>
<dbReference type="PANTHER" id="PTHR31616:SF0">
    <property type="entry name" value="GLUCAN 1,4-ALPHA-GLUCOSIDASE"/>
    <property type="match status" value="1"/>
</dbReference>
<feature type="domain" description="Trehalase-like N-terminal" evidence="2">
    <location>
        <begin position="15"/>
        <end position="91"/>
    </location>
</feature>
<dbReference type="EMBL" id="MIGY01000003">
    <property type="protein sequence ID" value="PPU06067.1"/>
    <property type="molecule type" value="Genomic_DNA"/>
</dbReference>
<dbReference type="GO" id="GO:0005975">
    <property type="term" value="P:carbohydrate metabolic process"/>
    <property type="evidence" value="ECO:0007669"/>
    <property type="project" value="InterPro"/>
</dbReference>
<comment type="caution">
    <text evidence="3">The sequence shown here is derived from an EMBL/GenBank/DDBJ whole genome shotgun (WGS) entry which is preliminary data.</text>
</comment>
<evidence type="ECO:0000313" key="4">
    <source>
        <dbReference type="Proteomes" id="UP000239204"/>
    </source>
</evidence>
<keyword evidence="3" id="KW-0378">Hydrolase</keyword>
<sequence>MSRHRVCFQRDATGALPIAAYAAIGDGRSVALSGADGSIDWWCVPKMDAPPLFDRLLDANEGGYFALTPRGLQHVQRRYRDGSNILETTCTTDTGIARLTESLNSGEAGLLPWSELARRLEGIEGDVVFDLLYRPGTRAGQATPWQSDTPNGRVHHIGQLMTMLRFDSNAVQVTHCDDRGVQATLTVGAGDTHVVALLAAEDDALPVPALEDINGRIDRSDAEWRQWSGNLRYDNGYRDAVIRSALALKFLWFSPTGAIAAAVTTSLPEQIGENGNWDYRYAWVRDAAYTTKAFLRVGALADAKAAFSWLMRTIRHHRPGVRPCYTLDGALVPDEREIDIPGYRNTRPVRVGNTASTQLQLCLYGDIFETAARFLDAGHILDRETARQLFELGNECADTWMRKDAGFWELQTQEHYTMSKVECWLALRRASELARAGHLSVAMLPRWEREQERILEWIDARCWSQAKQAYTFYAGTEDLDASLLLASRFGLGGPRRERMIATRDAIRKELGTGALVHRYSGMQHREGAFIACAFWLVESYGLLGERAEARRLFEQLLHQLGNDVGLMPEMVDATDGQALGNLPQGLSHLALIHAALAVDGD</sequence>
<dbReference type="InterPro" id="IPR008928">
    <property type="entry name" value="6-hairpin_glycosidase_sf"/>
</dbReference>
<dbReference type="RefSeq" id="WP_104538310.1">
    <property type="nucleotide sequence ID" value="NZ_MIGY01000003.1"/>
</dbReference>
<dbReference type="InterPro" id="IPR011613">
    <property type="entry name" value="GH15-like"/>
</dbReference>
<accession>A0A2S7AA72</accession>
<dbReference type="PANTHER" id="PTHR31616">
    <property type="entry name" value="TREHALASE"/>
    <property type="match status" value="1"/>
</dbReference>
<dbReference type="SUPFAM" id="SSF48208">
    <property type="entry name" value="Six-hairpin glycosidases"/>
    <property type="match status" value="1"/>
</dbReference>
<dbReference type="Proteomes" id="UP000239204">
    <property type="component" value="Unassembled WGS sequence"/>
</dbReference>
<reference evidence="3 4" key="1">
    <citation type="submission" date="2016-08" db="EMBL/GenBank/DDBJ databases">
        <title>Evolution of the type three secretion system and type three effector repertoires in Xanthomonas.</title>
        <authorList>
            <person name="Merda D."/>
            <person name="Briand M."/>
            <person name="Bosis E."/>
            <person name="Rousseau C."/>
            <person name="Portier P."/>
            <person name="Jacques M.-A."/>
            <person name="Fischer-Le Saux M."/>
        </authorList>
    </citation>
    <scope>NUCLEOTIDE SEQUENCE [LARGE SCALE GENOMIC DNA]</scope>
    <source>
        <strain evidence="3 4">CFBP 7645</strain>
    </source>
</reference>
<protein>
    <submittedName>
        <fullName evidence="3">Glycoside hydrolase family 15</fullName>
    </submittedName>
</protein>
<dbReference type="GO" id="GO:0004553">
    <property type="term" value="F:hydrolase activity, hydrolyzing O-glycosyl compounds"/>
    <property type="evidence" value="ECO:0007669"/>
    <property type="project" value="UniProtKB-ARBA"/>
</dbReference>
<evidence type="ECO:0000259" key="1">
    <source>
        <dbReference type="Pfam" id="PF00723"/>
    </source>
</evidence>
<organism evidence="3 4">
    <name type="scientific">Xanthomonas arboricola</name>
    <dbReference type="NCBI Taxonomy" id="56448"/>
    <lineage>
        <taxon>Bacteria</taxon>
        <taxon>Pseudomonadati</taxon>
        <taxon>Pseudomonadota</taxon>
        <taxon>Gammaproteobacteria</taxon>
        <taxon>Lysobacterales</taxon>
        <taxon>Lysobacteraceae</taxon>
        <taxon>Xanthomonas</taxon>
    </lineage>
</organism>
<evidence type="ECO:0000313" key="3">
    <source>
        <dbReference type="EMBL" id="PPU06067.1"/>
    </source>
</evidence>
<proteinExistence type="predicted"/>
<dbReference type="Gene3D" id="1.50.10.10">
    <property type="match status" value="1"/>
</dbReference>
<dbReference type="Pfam" id="PF19291">
    <property type="entry name" value="TREH_N"/>
    <property type="match status" value="1"/>
</dbReference>
<dbReference type="InterPro" id="IPR045582">
    <property type="entry name" value="Trehalase-like_N"/>
</dbReference>
<feature type="domain" description="GH15-like" evidence="1">
    <location>
        <begin position="237"/>
        <end position="595"/>
    </location>
</feature>
<dbReference type="Pfam" id="PF00723">
    <property type="entry name" value="Glyco_hydro_15"/>
    <property type="match status" value="1"/>
</dbReference>
<name>A0A2S7AA72_9XANT</name>
<evidence type="ECO:0000259" key="2">
    <source>
        <dbReference type="Pfam" id="PF19291"/>
    </source>
</evidence>